<organism evidence="9 10">
    <name type="scientific">Treponema pallidum subsp. pertenue (strain Gauthier)</name>
    <dbReference type="NCBI Taxonomy" id="491080"/>
    <lineage>
        <taxon>Bacteria</taxon>
        <taxon>Pseudomonadati</taxon>
        <taxon>Spirochaetota</taxon>
        <taxon>Spirochaetia</taxon>
        <taxon>Spirochaetales</taxon>
        <taxon>Treponemataceae</taxon>
        <taxon>Treponema</taxon>
    </lineage>
</organism>
<dbReference type="InterPro" id="IPR019757">
    <property type="entry name" value="Pept_S26A_signal_pept_1_Lys-AS"/>
</dbReference>
<comment type="caution">
    <text evidence="7">Lacks conserved residue(s) required for the propagation of feature annotation.</text>
</comment>
<dbReference type="PRINTS" id="PR00727">
    <property type="entry name" value="LEADERPTASE"/>
</dbReference>
<feature type="active site" evidence="6">
    <location>
        <position position="276"/>
    </location>
</feature>
<feature type="domain" description="Peptidase S26" evidence="8">
    <location>
        <begin position="479"/>
        <end position="602"/>
    </location>
</feature>
<dbReference type="GO" id="GO:0004252">
    <property type="term" value="F:serine-type endopeptidase activity"/>
    <property type="evidence" value="ECO:0007669"/>
    <property type="project" value="InterPro"/>
</dbReference>
<evidence type="ECO:0000259" key="8">
    <source>
        <dbReference type="Pfam" id="PF10502"/>
    </source>
</evidence>
<dbReference type="AlphaFoldDB" id="A0AAU8PM78"/>
<feature type="transmembrane region" description="Helical" evidence="7">
    <location>
        <begin position="94"/>
        <end position="113"/>
    </location>
</feature>
<reference evidence="10" key="1">
    <citation type="journal article" date="2012" name="PLoS Negl. Trop. Dis.">
        <title>Whole genome sequences of three Treponema pallidum ssp. pertenue strains: yaws and syphilis treponemes differ in less than 0.2% of the genome sequence.</title>
        <authorList>
            <person name="Cejkova D."/>
            <person name="Zobanikova M."/>
            <person name="Chen L."/>
            <person name="Pospisilova P."/>
            <person name="Strouhal M."/>
            <person name="Qin X."/>
            <person name="Mikalova L."/>
            <person name="Norris S.J."/>
            <person name="Muzny D.M."/>
            <person name="Gibbs R.A."/>
            <person name="Fulton L.L."/>
            <person name="Sodergren E."/>
            <person name="Weinstock G.M."/>
            <person name="Smajs D."/>
        </authorList>
    </citation>
    <scope>NUCLEOTIDE SEQUENCE [LARGE SCALE GENOMIC DNA]</scope>
    <source>
        <strain evidence="10">Gauthier</strain>
    </source>
</reference>
<evidence type="ECO:0000256" key="4">
    <source>
        <dbReference type="ARBA" id="ARBA00019232"/>
    </source>
</evidence>
<sequence>MSIVLQGVAAGSVLFSLLCPVQQLSVPALLAALAGAAFSCVLCVATYVLTVRQRAGAFGVVRKCIEYTPFVLMACFVLSRAYAPTVAMPWLDSLLGMSWMVLTLCVCALLFCLRRKYVHLFFPRGVSVHTPPASSDVRSVLPDMPVRRRRGIFVVLEWVDALTQAACFMLLVNLFAFQLYVIPSESMVPSFMVGDRLLVFKTASGPVFPLSSFRLPRWRTYKRGDIVVFSNPHYPDTPQDKLRAFLAQLVYMLTFTRKNINVDPVTGAPKADPLVKRIVALPGEKVMLVDGVLYTKTRHDAHFKPVAQDRTYATWDLNALPARDLARVQRVIFNAEELAAIHLVERLRAQVDFRDLAEKTRALVAQAHAYAGAASRTRQGIGVAQPITHTSDIPALPLFEKEMRGAREITQLFVTVADVATHIRDTSQGFAHFAHFVQSWIPFWGQGTYGLDTGQEGPSLHRAGLSLYQIRFAQLNALVKYTFAQLVVKGLQVTAHRTSEAGQDETLTTLLQDAARYIFFLGAARGFNMDEFPAGAEQYLPEHNYFMMGDNRLNSTDMRHAYTEHLEAIDAHDPFPIFFSSNVAPKYIPDSHILGVASFRFWPPSRIGTPQ</sequence>
<keyword evidence="7" id="KW-0645">Protease</keyword>
<gene>
    <name evidence="9" type="primary">lepB2</name>
    <name evidence="9" type="ordered locus">TPEGAU_0926</name>
</gene>
<dbReference type="KEGG" id="tpg:TPEGAU_0926"/>
<evidence type="ECO:0000256" key="2">
    <source>
        <dbReference type="ARBA" id="ARBA00009370"/>
    </source>
</evidence>
<keyword evidence="5 7" id="KW-0378">Hydrolase</keyword>
<dbReference type="CDD" id="cd06530">
    <property type="entry name" value="S26_SPase_I"/>
    <property type="match status" value="1"/>
</dbReference>
<dbReference type="GO" id="GO:0006465">
    <property type="term" value="P:signal peptide processing"/>
    <property type="evidence" value="ECO:0007669"/>
    <property type="project" value="InterPro"/>
</dbReference>
<feature type="transmembrane region" description="Helical" evidence="7">
    <location>
        <begin position="33"/>
        <end position="52"/>
    </location>
</feature>
<feature type="transmembrane region" description="Helical" evidence="7">
    <location>
        <begin position="64"/>
        <end position="82"/>
    </location>
</feature>
<feature type="active site" evidence="6">
    <location>
        <position position="186"/>
    </location>
</feature>
<dbReference type="Proteomes" id="UP000008192">
    <property type="component" value="Chromosome"/>
</dbReference>
<dbReference type="GO" id="GO:0016020">
    <property type="term" value="C:membrane"/>
    <property type="evidence" value="ECO:0007669"/>
    <property type="project" value="UniProtKB-SubCell"/>
</dbReference>
<keyword evidence="7" id="KW-1133">Transmembrane helix</keyword>
<dbReference type="Gene3D" id="2.10.109.10">
    <property type="entry name" value="Umud Fragment, subunit A"/>
    <property type="match status" value="2"/>
</dbReference>
<dbReference type="SUPFAM" id="SSF51306">
    <property type="entry name" value="LexA/Signal peptidase"/>
    <property type="match status" value="1"/>
</dbReference>
<keyword evidence="7" id="KW-0812">Transmembrane</keyword>
<evidence type="ECO:0000313" key="10">
    <source>
        <dbReference type="Proteomes" id="UP000008192"/>
    </source>
</evidence>
<dbReference type="InterPro" id="IPR036286">
    <property type="entry name" value="LexA/Signal_pep-like_sf"/>
</dbReference>
<dbReference type="EC" id="3.4.21.89" evidence="3 7"/>
<dbReference type="PROSITE" id="PS00760">
    <property type="entry name" value="SPASE_I_2"/>
    <property type="match status" value="1"/>
</dbReference>
<dbReference type="Pfam" id="PF10502">
    <property type="entry name" value="Peptidase_S26"/>
    <property type="match status" value="2"/>
</dbReference>
<dbReference type="PANTHER" id="PTHR43390:SF1">
    <property type="entry name" value="CHLOROPLAST PROCESSING PEPTIDASE"/>
    <property type="match status" value="1"/>
</dbReference>
<comment type="subcellular location">
    <subcellularLocation>
        <location evidence="7">Membrane</location>
        <topology evidence="7">Single-pass type II membrane protein</topology>
    </subcellularLocation>
</comment>
<dbReference type="NCBIfam" id="TIGR02227">
    <property type="entry name" value="sigpep_I_bact"/>
    <property type="match status" value="1"/>
</dbReference>
<proteinExistence type="inferred from homology"/>
<dbReference type="InterPro" id="IPR019533">
    <property type="entry name" value="Peptidase_S26"/>
</dbReference>
<protein>
    <recommendedName>
        <fullName evidence="4 7">Signal peptidase I</fullName>
        <ecNumber evidence="3 7">3.4.21.89</ecNumber>
    </recommendedName>
</protein>
<feature type="domain" description="Peptidase S26" evidence="8">
    <location>
        <begin position="156"/>
        <end position="298"/>
    </location>
</feature>
<dbReference type="EMBL" id="CP002376">
    <property type="protein sequence ID" value="AEZ60199.1"/>
    <property type="molecule type" value="Genomic_DNA"/>
</dbReference>
<evidence type="ECO:0000256" key="1">
    <source>
        <dbReference type="ARBA" id="ARBA00000677"/>
    </source>
</evidence>
<evidence type="ECO:0000256" key="6">
    <source>
        <dbReference type="PIRSR" id="PIRSR600223-1"/>
    </source>
</evidence>
<name>A0AAU8PM78_TREPG</name>
<feature type="transmembrane region" description="Helical" evidence="7">
    <location>
        <begin position="152"/>
        <end position="177"/>
    </location>
</feature>
<comment type="similarity">
    <text evidence="2 7">Belongs to the peptidase S26 family.</text>
</comment>
<evidence type="ECO:0000256" key="3">
    <source>
        <dbReference type="ARBA" id="ARBA00013208"/>
    </source>
</evidence>
<evidence type="ECO:0000313" key="9">
    <source>
        <dbReference type="EMBL" id="AEZ60199.1"/>
    </source>
</evidence>
<dbReference type="GO" id="GO:0009003">
    <property type="term" value="F:signal peptidase activity"/>
    <property type="evidence" value="ECO:0007669"/>
    <property type="project" value="UniProtKB-EC"/>
</dbReference>
<evidence type="ECO:0000256" key="7">
    <source>
        <dbReference type="RuleBase" id="RU362042"/>
    </source>
</evidence>
<accession>A0AAU8PM78</accession>
<dbReference type="PANTHER" id="PTHR43390">
    <property type="entry name" value="SIGNAL PEPTIDASE I"/>
    <property type="match status" value="1"/>
</dbReference>
<comment type="catalytic activity">
    <reaction evidence="1 7">
        <text>Cleavage of hydrophobic, N-terminal signal or leader sequences from secreted and periplasmic proteins.</text>
        <dbReference type="EC" id="3.4.21.89"/>
    </reaction>
</comment>
<evidence type="ECO:0000256" key="5">
    <source>
        <dbReference type="ARBA" id="ARBA00022801"/>
    </source>
</evidence>
<keyword evidence="7" id="KW-0472">Membrane</keyword>
<dbReference type="InterPro" id="IPR000223">
    <property type="entry name" value="Pept_S26A_signal_pept_1"/>
</dbReference>